<evidence type="ECO:0000256" key="3">
    <source>
        <dbReference type="SAM" id="MobiDB-lite"/>
    </source>
</evidence>
<evidence type="ECO:0000313" key="6">
    <source>
        <dbReference type="Proteomes" id="UP000179807"/>
    </source>
</evidence>
<dbReference type="GO" id="GO:0019722">
    <property type="term" value="P:calcium-mediated signaling"/>
    <property type="evidence" value="ECO:0007669"/>
    <property type="project" value="InterPro"/>
</dbReference>
<dbReference type="Pfam" id="PF13499">
    <property type="entry name" value="EF-hand_7"/>
    <property type="match status" value="1"/>
</dbReference>
<dbReference type="RefSeq" id="XP_068355589.1">
    <property type="nucleotide sequence ID" value="XM_068507367.1"/>
</dbReference>
<dbReference type="GO" id="GO:0019900">
    <property type="term" value="F:kinase binding"/>
    <property type="evidence" value="ECO:0007669"/>
    <property type="project" value="InterPro"/>
</dbReference>
<feature type="region of interest" description="Disordered" evidence="3">
    <location>
        <begin position="1"/>
        <end position="20"/>
    </location>
</feature>
<dbReference type="VEuPathDB" id="TrichDB:TRFO_30462"/>
<evidence type="ECO:0000256" key="2">
    <source>
        <dbReference type="ARBA" id="ARBA00022837"/>
    </source>
</evidence>
<keyword evidence="2" id="KW-0106">Calcium</keyword>
<dbReference type="SMART" id="SM00054">
    <property type="entry name" value="EFh"/>
    <property type="match status" value="3"/>
</dbReference>
<dbReference type="SUPFAM" id="SSF47473">
    <property type="entry name" value="EF-hand"/>
    <property type="match status" value="1"/>
</dbReference>
<feature type="domain" description="EF-hand" evidence="4">
    <location>
        <begin position="63"/>
        <end position="98"/>
    </location>
</feature>
<dbReference type="PANTHER" id="PTHR23056:SF110">
    <property type="entry name" value="CALMODULIN"/>
    <property type="match status" value="1"/>
</dbReference>
<protein>
    <submittedName>
        <fullName evidence="5">Calcineurin B-like protein 2</fullName>
    </submittedName>
</protein>
<accession>A0A1J4JYW0</accession>
<dbReference type="InterPro" id="IPR011992">
    <property type="entry name" value="EF-hand-dom_pair"/>
</dbReference>
<keyword evidence="6" id="KW-1185">Reference proteome</keyword>
<keyword evidence="1" id="KW-0677">Repeat</keyword>
<dbReference type="CDD" id="cd00051">
    <property type="entry name" value="EFh"/>
    <property type="match status" value="2"/>
</dbReference>
<comment type="caution">
    <text evidence="5">The sequence shown here is derived from an EMBL/GenBank/DDBJ whole genome shotgun (WGS) entry which is preliminary data.</text>
</comment>
<dbReference type="GO" id="GO:0005509">
    <property type="term" value="F:calcium ion binding"/>
    <property type="evidence" value="ECO:0007669"/>
    <property type="project" value="InterPro"/>
</dbReference>
<dbReference type="AlphaFoldDB" id="A0A1J4JYW0"/>
<sequence length="195" mass="21893">MGNNESKQKPGLSDEEATRISKQTHFSPDEVKILYKRFLLIESTHIVDQQIDITEFQTALGLVSKGFALRIFTAFDKNGSKNITFDEFTHCLSVLCPKASLSEKATFCFEIYDNDKNGTISRQELKEVLEFSLAESNSVHVSPQQIDQIVDQTFKQVDSDNSGGITLQEFLKAANNNPSILNCVTLNYDTLMTEP</sequence>
<dbReference type="PANTHER" id="PTHR23056">
    <property type="entry name" value="CALCINEURIN B"/>
    <property type="match status" value="1"/>
</dbReference>
<dbReference type="PRINTS" id="PR00450">
    <property type="entry name" value="RECOVERIN"/>
</dbReference>
<proteinExistence type="predicted"/>
<organism evidence="5 6">
    <name type="scientific">Tritrichomonas foetus</name>
    <dbReference type="NCBI Taxonomy" id="1144522"/>
    <lineage>
        <taxon>Eukaryota</taxon>
        <taxon>Metamonada</taxon>
        <taxon>Parabasalia</taxon>
        <taxon>Tritrichomonadida</taxon>
        <taxon>Tritrichomonadidae</taxon>
        <taxon>Tritrichomonas</taxon>
    </lineage>
</organism>
<name>A0A1J4JYW0_9EUKA</name>
<reference evidence="5" key="1">
    <citation type="submission" date="2016-10" db="EMBL/GenBank/DDBJ databases">
        <authorList>
            <person name="Benchimol M."/>
            <person name="Almeida L.G."/>
            <person name="Vasconcelos A.T."/>
            <person name="Perreira-Neves A."/>
            <person name="Rosa I.A."/>
            <person name="Tasca T."/>
            <person name="Bogo M.R."/>
            <person name="de Souza W."/>
        </authorList>
    </citation>
    <scope>NUCLEOTIDE SEQUENCE [LARGE SCALE GENOMIC DNA]</scope>
    <source>
        <strain evidence="5">K</strain>
    </source>
</reference>
<feature type="domain" description="EF-hand" evidence="4">
    <location>
        <begin position="145"/>
        <end position="180"/>
    </location>
</feature>
<evidence type="ECO:0000313" key="5">
    <source>
        <dbReference type="EMBL" id="OHT02453.1"/>
    </source>
</evidence>
<evidence type="ECO:0000256" key="1">
    <source>
        <dbReference type="ARBA" id="ARBA00022737"/>
    </source>
</evidence>
<dbReference type="InterPro" id="IPR045198">
    <property type="entry name" value="CNBL1-10"/>
</dbReference>
<dbReference type="OrthoDB" id="191686at2759"/>
<dbReference type="GeneID" id="94842071"/>
<dbReference type="InterPro" id="IPR002048">
    <property type="entry name" value="EF_hand_dom"/>
</dbReference>
<evidence type="ECO:0000259" key="4">
    <source>
        <dbReference type="PROSITE" id="PS50222"/>
    </source>
</evidence>
<gene>
    <name evidence="5" type="primary">CBL2</name>
    <name evidence="5" type="ORF">TRFO_30462</name>
</gene>
<dbReference type="PROSITE" id="PS50222">
    <property type="entry name" value="EF_HAND_2"/>
    <property type="match status" value="3"/>
</dbReference>
<dbReference type="InterPro" id="IPR018247">
    <property type="entry name" value="EF_Hand_1_Ca_BS"/>
</dbReference>
<dbReference type="PROSITE" id="PS00018">
    <property type="entry name" value="EF_HAND_1"/>
    <property type="match status" value="2"/>
</dbReference>
<feature type="domain" description="EF-hand" evidence="4">
    <location>
        <begin position="100"/>
        <end position="135"/>
    </location>
</feature>
<dbReference type="Gene3D" id="1.10.238.10">
    <property type="entry name" value="EF-hand"/>
    <property type="match status" value="1"/>
</dbReference>
<dbReference type="EMBL" id="MLAK01000867">
    <property type="protein sequence ID" value="OHT02453.1"/>
    <property type="molecule type" value="Genomic_DNA"/>
</dbReference>
<dbReference type="Proteomes" id="UP000179807">
    <property type="component" value="Unassembled WGS sequence"/>
</dbReference>